<dbReference type="EMBL" id="QQWO01000002">
    <property type="protein sequence ID" value="RSV07011.1"/>
    <property type="molecule type" value="Genomic_DNA"/>
</dbReference>
<dbReference type="KEGG" id="skr:BRX40_20545"/>
<proteinExistence type="predicted"/>
<dbReference type="Proteomes" id="UP000286681">
    <property type="component" value="Unassembled WGS sequence"/>
</dbReference>
<reference evidence="1" key="1">
    <citation type="submission" date="2016-12" db="EMBL/GenBank/DDBJ databases">
        <title>Whole genome sequencing of Sphingomonas koreensis.</title>
        <authorList>
            <person name="Conlan S."/>
            <person name="Thomas P.J."/>
            <person name="Mullikin J."/>
            <person name="Palmore T.N."/>
            <person name="Frank K.M."/>
            <person name="Segre J.A."/>
        </authorList>
    </citation>
    <scope>NUCLEOTIDE SEQUENCE</scope>
    <source>
        <strain evidence="1">ABOJV</strain>
    </source>
</reference>
<evidence type="ECO:0000313" key="6">
    <source>
        <dbReference type="Proteomes" id="UP000287746"/>
    </source>
</evidence>
<sequence>MPTRAFLTVDTELMWRHHAAGLDIDTIAERSLEPAGVGIGYQLRKLAEHDLKATFFVDPMPAVAYGLDPIRRVVGAILEAGQEVQLHLHPNWAAASAEDRAQHASFELIDFTLIEQRELIRAASDLLVAAGAPRPIAFRSGSYSASDDTLTALAELGIRYDSSHNGSEHPWPSAIGLHERQIAPTEHRGVIELPVTLIEDRAGHLRHFQICALSTAEMRDALDHAVRASHAAVTIVSHGFELANRAGTRANAVHVGRFEALCRMLDERRGALVTSHFAGLSGLPLDHNDVPLGPSLIRTRIRQAQQLWSNLVSERAA</sequence>
<dbReference type="GeneID" id="44134958"/>
<accession>A0A1L6JEZ5</accession>
<dbReference type="SUPFAM" id="SSF88713">
    <property type="entry name" value="Glycoside hydrolase/deacetylase"/>
    <property type="match status" value="1"/>
</dbReference>
<protein>
    <submittedName>
        <fullName evidence="1">Polysaccharide deacetylase</fullName>
    </submittedName>
</protein>
<evidence type="ECO:0000313" key="4">
    <source>
        <dbReference type="Proteomes" id="UP000185161"/>
    </source>
</evidence>
<dbReference type="EMBL" id="CP018820">
    <property type="protein sequence ID" value="APR54496.1"/>
    <property type="molecule type" value="Genomic_DNA"/>
</dbReference>
<dbReference type="Proteomes" id="UP000287746">
    <property type="component" value="Unassembled WGS sequence"/>
</dbReference>
<dbReference type="Gene3D" id="3.20.20.370">
    <property type="entry name" value="Glycoside hydrolase/deacetylase"/>
    <property type="match status" value="1"/>
</dbReference>
<evidence type="ECO:0000313" key="2">
    <source>
        <dbReference type="EMBL" id="RSV07011.1"/>
    </source>
</evidence>
<reference evidence="4" key="2">
    <citation type="submission" date="2016-12" db="EMBL/GenBank/DDBJ databases">
        <title>Whole genome sequencing of Sphingomonas sp. ABOJV.</title>
        <authorList>
            <person name="Conlan S."/>
            <person name="Thomas P.J."/>
            <person name="Mullikin J."/>
            <person name="Palmore T.N."/>
            <person name="Frank K.M."/>
            <person name="Segre J.A."/>
        </authorList>
    </citation>
    <scope>NUCLEOTIDE SEQUENCE [LARGE SCALE GENOMIC DNA]</scope>
    <source>
        <strain evidence="4">ABOJV</strain>
    </source>
</reference>
<dbReference type="RefSeq" id="WP_075152839.1">
    <property type="nucleotide sequence ID" value="NZ_CP018820.1"/>
</dbReference>
<keyword evidence="4" id="KW-1185">Reference proteome</keyword>
<dbReference type="InterPro" id="IPR011330">
    <property type="entry name" value="Glyco_hydro/deAcase_b/a-brl"/>
</dbReference>
<dbReference type="GO" id="GO:0005975">
    <property type="term" value="P:carbohydrate metabolic process"/>
    <property type="evidence" value="ECO:0007669"/>
    <property type="project" value="InterPro"/>
</dbReference>
<evidence type="ECO:0000313" key="3">
    <source>
        <dbReference type="EMBL" id="RSY78763.1"/>
    </source>
</evidence>
<gene>
    <name evidence="1" type="ORF">BRX40_20545</name>
    <name evidence="2" type="ORF">CA257_03140</name>
    <name evidence="3" type="ORF">DAH66_18140</name>
</gene>
<evidence type="ECO:0000313" key="1">
    <source>
        <dbReference type="EMBL" id="APR54496.1"/>
    </source>
</evidence>
<name>A0A1L6JEZ5_9SPHN</name>
<dbReference type="Proteomes" id="UP000185161">
    <property type="component" value="Chromosome"/>
</dbReference>
<evidence type="ECO:0000313" key="5">
    <source>
        <dbReference type="Proteomes" id="UP000286681"/>
    </source>
</evidence>
<dbReference type="AlphaFoldDB" id="A0A1L6JEZ5"/>
<organism evidence="1 4">
    <name type="scientific">Sphingomonas koreensis</name>
    <dbReference type="NCBI Taxonomy" id="93064"/>
    <lineage>
        <taxon>Bacteria</taxon>
        <taxon>Pseudomonadati</taxon>
        <taxon>Pseudomonadota</taxon>
        <taxon>Alphaproteobacteria</taxon>
        <taxon>Sphingomonadales</taxon>
        <taxon>Sphingomonadaceae</taxon>
        <taxon>Sphingomonas</taxon>
    </lineage>
</organism>
<dbReference type="STRING" id="93064.BRX40_20545"/>
<dbReference type="EMBL" id="QQYZ01000022">
    <property type="protein sequence ID" value="RSY78763.1"/>
    <property type="molecule type" value="Genomic_DNA"/>
</dbReference>
<reference evidence="5 6" key="3">
    <citation type="submission" date="2018-07" db="EMBL/GenBank/DDBJ databases">
        <title>Genomic and Epidemiologic Investigation of an Indolent Hospital Outbreak.</title>
        <authorList>
            <person name="Johnson R.C."/>
            <person name="Deming C."/>
            <person name="Conlan S."/>
            <person name="Zellmer C.J."/>
            <person name="Michelin A.V."/>
            <person name="Lee-Lin S."/>
            <person name="Thomas P.J."/>
            <person name="Park M."/>
            <person name="Weingarten R.A."/>
            <person name="Less J."/>
            <person name="Dekker J.P."/>
            <person name="Frank K.M."/>
            <person name="Musser K.A."/>
            <person name="Mcquiston J.R."/>
            <person name="Henderson D.K."/>
            <person name="Lau A.F."/>
            <person name="Palmore T.N."/>
            <person name="Segre J.A."/>
        </authorList>
    </citation>
    <scope>NUCLEOTIDE SEQUENCE [LARGE SCALE GENOMIC DNA]</scope>
    <source>
        <strain evidence="3 6">SK-CDC1_0717</strain>
        <strain evidence="2 5">SK-NIH.Env10_0317</strain>
    </source>
</reference>
<dbReference type="OrthoDB" id="7419255at2"/>